<keyword evidence="5 6" id="KW-1015">Disulfide bond</keyword>
<organism evidence="7 8">
    <name type="scientific">Hydnomerulius pinastri MD-312</name>
    <dbReference type="NCBI Taxonomy" id="994086"/>
    <lineage>
        <taxon>Eukaryota</taxon>
        <taxon>Fungi</taxon>
        <taxon>Dikarya</taxon>
        <taxon>Basidiomycota</taxon>
        <taxon>Agaricomycotina</taxon>
        <taxon>Agaricomycetes</taxon>
        <taxon>Agaricomycetidae</taxon>
        <taxon>Boletales</taxon>
        <taxon>Boletales incertae sedis</taxon>
        <taxon>Leucogyrophana</taxon>
    </lineage>
</organism>
<evidence type="ECO:0000256" key="2">
    <source>
        <dbReference type="ARBA" id="ARBA00010446"/>
    </source>
</evidence>
<keyword evidence="6" id="KW-0732">Signal</keyword>
<comment type="subcellular location">
    <subcellularLocation>
        <location evidence="1 6">Secreted</location>
        <location evidence="1 6">Cell wall</location>
    </subcellularLocation>
</comment>
<evidence type="ECO:0000256" key="1">
    <source>
        <dbReference type="ARBA" id="ARBA00004191"/>
    </source>
</evidence>
<evidence type="ECO:0000256" key="3">
    <source>
        <dbReference type="ARBA" id="ARBA00022512"/>
    </source>
</evidence>
<dbReference type="SMART" id="SM00075">
    <property type="entry name" value="HYDRO"/>
    <property type="match status" value="1"/>
</dbReference>
<sequence length="110" mass="11045">MFSRILAVVPFALLAVAGGVSTIPESQCNTGSVSCCDQTQSTADYMGLLSTLGLADVGAIVNALVGVSCTPVTIIGLSSSCDANQSPVCCTNNEFNGAINLGCSPVNLNV</sequence>
<evidence type="ECO:0000256" key="5">
    <source>
        <dbReference type="ARBA" id="ARBA00023157"/>
    </source>
</evidence>
<dbReference type="Proteomes" id="UP000053820">
    <property type="component" value="Unassembled WGS sequence"/>
</dbReference>
<keyword evidence="8" id="KW-1185">Reference proteome</keyword>
<evidence type="ECO:0000256" key="6">
    <source>
        <dbReference type="RuleBase" id="RU365009"/>
    </source>
</evidence>
<dbReference type="OrthoDB" id="4225815at2759"/>
<dbReference type="GO" id="GO:0005199">
    <property type="term" value="F:structural constituent of cell wall"/>
    <property type="evidence" value="ECO:0007669"/>
    <property type="project" value="InterPro"/>
</dbReference>
<keyword evidence="4 6" id="KW-0964">Secreted</keyword>
<evidence type="ECO:0000256" key="4">
    <source>
        <dbReference type="ARBA" id="ARBA00022525"/>
    </source>
</evidence>
<evidence type="ECO:0000313" key="8">
    <source>
        <dbReference type="Proteomes" id="UP000053820"/>
    </source>
</evidence>
<gene>
    <name evidence="7" type="ORF">HYDPIDRAFT_137833</name>
</gene>
<dbReference type="CDD" id="cd23507">
    <property type="entry name" value="hydrophobin_I"/>
    <property type="match status" value="1"/>
</dbReference>
<evidence type="ECO:0000313" key="7">
    <source>
        <dbReference type="EMBL" id="KIJ61492.1"/>
    </source>
</evidence>
<dbReference type="Pfam" id="PF01185">
    <property type="entry name" value="Hydrophobin"/>
    <property type="match status" value="1"/>
</dbReference>
<feature type="signal peptide" evidence="6">
    <location>
        <begin position="1"/>
        <end position="22"/>
    </location>
</feature>
<protein>
    <recommendedName>
        <fullName evidence="6">Hydrophobin</fullName>
    </recommendedName>
</protein>
<dbReference type="InterPro" id="IPR001338">
    <property type="entry name" value="Class_I_Hydrophobin"/>
</dbReference>
<feature type="chain" id="PRO_5013987241" description="Hydrophobin" evidence="6">
    <location>
        <begin position="23"/>
        <end position="110"/>
    </location>
</feature>
<dbReference type="EMBL" id="KN839862">
    <property type="protein sequence ID" value="KIJ61492.1"/>
    <property type="molecule type" value="Genomic_DNA"/>
</dbReference>
<proteinExistence type="inferred from homology"/>
<keyword evidence="3 6" id="KW-0134">Cell wall</keyword>
<accession>A0A0C9WCA6</accession>
<dbReference type="GO" id="GO:0009277">
    <property type="term" value="C:fungal-type cell wall"/>
    <property type="evidence" value="ECO:0007669"/>
    <property type="project" value="InterPro"/>
</dbReference>
<dbReference type="AlphaFoldDB" id="A0A0C9WCA6"/>
<name>A0A0C9WCA6_9AGAM</name>
<reference evidence="7 8" key="1">
    <citation type="submission" date="2014-04" db="EMBL/GenBank/DDBJ databases">
        <title>Evolutionary Origins and Diversification of the Mycorrhizal Mutualists.</title>
        <authorList>
            <consortium name="DOE Joint Genome Institute"/>
            <consortium name="Mycorrhizal Genomics Consortium"/>
            <person name="Kohler A."/>
            <person name="Kuo A."/>
            <person name="Nagy L.G."/>
            <person name="Floudas D."/>
            <person name="Copeland A."/>
            <person name="Barry K.W."/>
            <person name="Cichocki N."/>
            <person name="Veneault-Fourrey C."/>
            <person name="LaButti K."/>
            <person name="Lindquist E.A."/>
            <person name="Lipzen A."/>
            <person name="Lundell T."/>
            <person name="Morin E."/>
            <person name="Murat C."/>
            <person name="Riley R."/>
            <person name="Ohm R."/>
            <person name="Sun H."/>
            <person name="Tunlid A."/>
            <person name="Henrissat B."/>
            <person name="Grigoriev I.V."/>
            <person name="Hibbett D.S."/>
            <person name="Martin F."/>
        </authorList>
    </citation>
    <scope>NUCLEOTIDE SEQUENCE [LARGE SCALE GENOMIC DNA]</scope>
    <source>
        <strain evidence="7 8">MD-312</strain>
    </source>
</reference>
<comment type="similarity">
    <text evidence="2 6">Belongs to the fungal hydrophobin family.</text>
</comment>
<dbReference type="HOGENOM" id="CLU_105134_2_0_1"/>